<proteinExistence type="inferred from homology"/>
<comment type="subcellular location">
    <subcellularLocation>
        <location evidence="5">Cytoplasm</location>
    </subcellularLocation>
</comment>
<dbReference type="InterPro" id="IPR036107">
    <property type="entry name" value="CsrA_sf"/>
</dbReference>
<dbReference type="InterPro" id="IPR003751">
    <property type="entry name" value="CsrA"/>
</dbReference>
<comment type="caution">
    <text evidence="6">The sequence shown here is derived from an EMBL/GenBank/DDBJ whole genome shotgun (WGS) entry which is preliminary data.</text>
</comment>
<comment type="subunit">
    <text evidence="5">Homodimer; the beta-strands of each monomer intercalate to form a hydrophobic core, while the alpha-helices form wings that extend away from the core.</text>
</comment>
<dbReference type="Proteomes" id="UP000011754">
    <property type="component" value="Unassembled WGS sequence"/>
</dbReference>
<dbReference type="HAMAP" id="MF_00167">
    <property type="entry name" value="CsrA"/>
    <property type="match status" value="1"/>
</dbReference>
<keyword evidence="1 5" id="KW-0963">Cytoplasm</keyword>
<dbReference type="AlphaFoldDB" id="M3CKK9"/>
<dbReference type="GO" id="GO:0044781">
    <property type="term" value="P:bacterial-type flagellum organization"/>
    <property type="evidence" value="ECO:0007669"/>
    <property type="project" value="UniProtKB-KW"/>
</dbReference>
<dbReference type="GO" id="GO:0048027">
    <property type="term" value="F:mRNA 5'-UTR binding"/>
    <property type="evidence" value="ECO:0007669"/>
    <property type="project" value="UniProtKB-UniRule"/>
</dbReference>
<organism evidence="6 7">
    <name type="scientific">Leptospira interrogans serovar Lora str. TE 1992</name>
    <dbReference type="NCBI Taxonomy" id="1193028"/>
    <lineage>
        <taxon>Bacteria</taxon>
        <taxon>Pseudomonadati</taxon>
        <taxon>Spirochaetota</taxon>
        <taxon>Spirochaetia</taxon>
        <taxon>Leptospirales</taxon>
        <taxon>Leptospiraceae</taxon>
        <taxon>Leptospira</taxon>
    </lineage>
</organism>
<evidence type="ECO:0000313" key="7">
    <source>
        <dbReference type="Proteomes" id="UP000011754"/>
    </source>
</evidence>
<evidence type="ECO:0000256" key="4">
    <source>
        <dbReference type="ARBA" id="ARBA00022884"/>
    </source>
</evidence>
<evidence type="ECO:0000256" key="2">
    <source>
        <dbReference type="ARBA" id="ARBA00022491"/>
    </source>
</evidence>
<dbReference type="GO" id="GO:0005829">
    <property type="term" value="C:cytosol"/>
    <property type="evidence" value="ECO:0007669"/>
    <property type="project" value="TreeGrafter"/>
</dbReference>
<dbReference type="EMBL" id="AKWW02000050">
    <property type="protein sequence ID" value="EMF41999.1"/>
    <property type="molecule type" value="Genomic_DNA"/>
</dbReference>
<dbReference type="Pfam" id="PF02599">
    <property type="entry name" value="CsrA"/>
    <property type="match status" value="1"/>
</dbReference>
<name>M3CKK9_LEPIR</name>
<dbReference type="Gene3D" id="2.60.40.4380">
    <property type="entry name" value="Translational regulator CsrA"/>
    <property type="match status" value="1"/>
</dbReference>
<dbReference type="NCBIfam" id="TIGR00202">
    <property type="entry name" value="csrA"/>
    <property type="match status" value="1"/>
</dbReference>
<evidence type="ECO:0000256" key="3">
    <source>
        <dbReference type="ARBA" id="ARBA00022845"/>
    </source>
</evidence>
<dbReference type="GO" id="GO:0006402">
    <property type="term" value="P:mRNA catabolic process"/>
    <property type="evidence" value="ECO:0007669"/>
    <property type="project" value="InterPro"/>
</dbReference>
<evidence type="ECO:0000313" key="6">
    <source>
        <dbReference type="EMBL" id="EMF41999.1"/>
    </source>
</evidence>
<protein>
    <recommendedName>
        <fullName evidence="5">Translational regulator CsrA</fullName>
    </recommendedName>
</protein>
<sequence>MLVLARRTNESIMIGDDIEIVIVDIKGDQVKIGVKAPRDVSVHRAEVYKDIQEENKKAAETKIKPADLGKIGNILKKKDSRKKRITVS</sequence>
<dbReference type="FunFam" id="2.60.40.4380:FF:000002">
    <property type="entry name" value="Translational regulator CsrA"/>
    <property type="match status" value="1"/>
</dbReference>
<accession>M3CKK9</accession>
<dbReference type="GO" id="GO:0045947">
    <property type="term" value="P:negative regulation of translational initiation"/>
    <property type="evidence" value="ECO:0007669"/>
    <property type="project" value="UniProtKB-UniRule"/>
</dbReference>
<dbReference type="PANTHER" id="PTHR34984">
    <property type="entry name" value="CARBON STORAGE REGULATOR"/>
    <property type="match status" value="1"/>
</dbReference>
<evidence type="ECO:0000256" key="1">
    <source>
        <dbReference type="ARBA" id="ARBA00022490"/>
    </source>
</evidence>
<keyword evidence="4 5" id="KW-0694">RNA-binding</keyword>
<keyword evidence="2 5" id="KW-0678">Repressor</keyword>
<dbReference type="SUPFAM" id="SSF117130">
    <property type="entry name" value="CsrA-like"/>
    <property type="match status" value="1"/>
</dbReference>
<dbReference type="GO" id="GO:1902208">
    <property type="term" value="P:regulation of bacterial-type flagellum assembly"/>
    <property type="evidence" value="ECO:0007669"/>
    <property type="project" value="UniProtKB-UniRule"/>
</dbReference>
<dbReference type="NCBIfam" id="NF002469">
    <property type="entry name" value="PRK01712.1"/>
    <property type="match status" value="1"/>
</dbReference>
<dbReference type="GO" id="GO:0006109">
    <property type="term" value="P:regulation of carbohydrate metabolic process"/>
    <property type="evidence" value="ECO:0007669"/>
    <property type="project" value="InterPro"/>
</dbReference>
<dbReference type="PANTHER" id="PTHR34984:SF1">
    <property type="entry name" value="CARBON STORAGE REGULATOR"/>
    <property type="match status" value="1"/>
</dbReference>
<comment type="similarity">
    <text evidence="5">Belongs to the CsrA/RsmA family.</text>
</comment>
<evidence type="ECO:0000256" key="5">
    <source>
        <dbReference type="HAMAP-Rule" id="MF_00167"/>
    </source>
</evidence>
<keyword evidence="3 5" id="KW-0810">Translation regulation</keyword>
<reference evidence="6 7" key="1">
    <citation type="submission" date="2013-01" db="EMBL/GenBank/DDBJ databases">
        <authorList>
            <person name="Harkins D.M."/>
            <person name="Durkin A.S."/>
            <person name="Brinkac L.M."/>
            <person name="Haft D.H."/>
            <person name="Selengut J.D."/>
            <person name="Sanka R."/>
            <person name="DePew J."/>
            <person name="Purushe J."/>
            <person name="Hartskeerl R.A."/>
            <person name="Ahmed A."/>
            <person name="van der Linden H."/>
            <person name="Goris M.G.A."/>
            <person name="Vinetz J.M."/>
            <person name="Sutton G.G."/>
            <person name="Nierman W.C."/>
            <person name="Fouts D.E."/>
        </authorList>
    </citation>
    <scope>NUCLEOTIDE SEQUENCE [LARGE SCALE GENOMIC DNA]</scope>
    <source>
        <strain evidence="6 7">TE 1992</strain>
    </source>
</reference>
<comment type="function">
    <text evidence="5">A translational regulator that binds mRNA to regulate translation initiation and/or mRNA stability. Usually binds in the 5'-UTR at or near the Shine-Dalgarno sequence preventing ribosome-binding, thus repressing translation. Its main target seems to be the major flagellin gene, while its function is anatagonized by FliW.</text>
</comment>
<gene>
    <name evidence="5 6" type="primary">csrA</name>
    <name evidence="6" type="ORF">LEP1GSC067_1596</name>
</gene>
<keyword evidence="5" id="KW-1005">Bacterial flagellum biogenesis</keyword>